<proteinExistence type="predicted"/>
<dbReference type="OrthoDB" id="9837441at2"/>
<keyword evidence="3" id="KW-1185">Reference proteome</keyword>
<feature type="signal peptide" evidence="1">
    <location>
        <begin position="1"/>
        <end position="22"/>
    </location>
</feature>
<protein>
    <submittedName>
        <fullName evidence="2">Uncharacterized protein</fullName>
    </submittedName>
</protein>
<sequence>MKFKINILKFLLGIALAFPLLAYNITVKPTDEIQKESSVKDVAASDDNTGKTIITSFEAVIPFVQINLHQDIFFEFLSPLIILQNHFEEKVDLPDYINKYFRILLQLIITPQAP</sequence>
<dbReference type="Proteomes" id="UP000030185">
    <property type="component" value="Unassembled WGS sequence"/>
</dbReference>
<organism evidence="2 3">
    <name type="scientific">Sporocytophaga myxococcoides</name>
    <dbReference type="NCBI Taxonomy" id="153721"/>
    <lineage>
        <taxon>Bacteria</taxon>
        <taxon>Pseudomonadati</taxon>
        <taxon>Bacteroidota</taxon>
        <taxon>Cytophagia</taxon>
        <taxon>Cytophagales</taxon>
        <taxon>Cytophagaceae</taxon>
        <taxon>Sporocytophaga</taxon>
    </lineage>
</organism>
<comment type="caution">
    <text evidence="2">The sequence shown here is derived from an EMBL/GenBank/DDBJ whole genome shotgun (WGS) entry which is preliminary data.</text>
</comment>
<name>A0A098LEB8_9BACT</name>
<evidence type="ECO:0000256" key="1">
    <source>
        <dbReference type="SAM" id="SignalP"/>
    </source>
</evidence>
<dbReference type="AlphaFoldDB" id="A0A098LEB8"/>
<reference evidence="2 3" key="1">
    <citation type="submission" date="2014-09" db="EMBL/GenBank/DDBJ databases">
        <title>Sporocytophaga myxococcoides PG-01 genome sequencing.</title>
        <authorList>
            <person name="Liu L."/>
            <person name="Gao P.J."/>
            <person name="Chen G.J."/>
            <person name="Wang L.S."/>
        </authorList>
    </citation>
    <scope>NUCLEOTIDE SEQUENCE [LARGE SCALE GENOMIC DNA]</scope>
    <source>
        <strain evidence="2 3">PG-01</strain>
    </source>
</reference>
<dbReference type="EMBL" id="BBLT01000003">
    <property type="protein sequence ID" value="GAL84762.1"/>
    <property type="molecule type" value="Genomic_DNA"/>
</dbReference>
<evidence type="ECO:0000313" key="2">
    <source>
        <dbReference type="EMBL" id="GAL84762.1"/>
    </source>
</evidence>
<dbReference type="RefSeq" id="WP_045462112.1">
    <property type="nucleotide sequence ID" value="NZ_BBLT01000003.1"/>
</dbReference>
<gene>
    <name evidence="2" type="ORF">MYP_1990</name>
</gene>
<feature type="chain" id="PRO_5001937392" evidence="1">
    <location>
        <begin position="23"/>
        <end position="114"/>
    </location>
</feature>
<keyword evidence="1" id="KW-0732">Signal</keyword>
<accession>A0A098LEB8</accession>
<evidence type="ECO:0000313" key="3">
    <source>
        <dbReference type="Proteomes" id="UP000030185"/>
    </source>
</evidence>